<sequence length="260" mass="29385">MSQPVIDLHCHILPGVDDGAQTMEDTLAMAHKAVDQGITHILCTPHYNNGQYNNKKSDIIPLVERVQHELDVQQIQLHLLPGQETHISGDLVDCMARDEVLYTDLQEQYLLLEFPSSEVPIYAKPLFTKILALGKIPVIVHPERNAHFIKDPNDLITYLDMGCLAQLTAPSYLGIFGKQIQKTAQLMVQHNLVQCIASDAHGLQRRNFYLQEALQAIHQDFGETKVTQFLKTARALVNGDEISVTNYTSITKKKPWWKLI</sequence>
<comment type="catalytic activity">
    <reaction evidence="4 5">
        <text>O-phospho-L-tyrosyl-[protein] + H2O = L-tyrosyl-[protein] + phosphate</text>
        <dbReference type="Rhea" id="RHEA:10684"/>
        <dbReference type="Rhea" id="RHEA-COMP:10136"/>
        <dbReference type="Rhea" id="RHEA-COMP:20101"/>
        <dbReference type="ChEBI" id="CHEBI:15377"/>
        <dbReference type="ChEBI" id="CHEBI:43474"/>
        <dbReference type="ChEBI" id="CHEBI:46858"/>
        <dbReference type="ChEBI" id="CHEBI:61978"/>
        <dbReference type="EC" id="3.1.3.48"/>
    </reaction>
</comment>
<accession>A0A0F4LQ64</accession>
<reference evidence="6 7" key="1">
    <citation type="submission" date="2015-01" db="EMBL/GenBank/DDBJ databases">
        <title>Comparative genomics of the lactic acid bacteria isolated from the honey bee gut.</title>
        <authorList>
            <person name="Ellegaard K.M."/>
            <person name="Tamarit D."/>
            <person name="Javelind E."/>
            <person name="Olofsson T."/>
            <person name="Andersson S.G."/>
            <person name="Vasquez A."/>
        </authorList>
    </citation>
    <scope>NUCLEOTIDE SEQUENCE [LARGE SCALE GENOMIC DNA]</scope>
    <source>
        <strain evidence="6 7">Bin4</strain>
    </source>
</reference>
<dbReference type="EMBL" id="JXJQ01000009">
    <property type="protein sequence ID" value="KJY60947.1"/>
    <property type="molecule type" value="Genomic_DNA"/>
</dbReference>
<dbReference type="GO" id="GO:0004725">
    <property type="term" value="F:protein tyrosine phosphatase activity"/>
    <property type="evidence" value="ECO:0007669"/>
    <property type="project" value="UniProtKB-UniRule"/>
</dbReference>
<dbReference type="Pfam" id="PF19567">
    <property type="entry name" value="CpsB_CapC"/>
    <property type="match status" value="1"/>
</dbReference>
<dbReference type="PATRIC" id="fig|1218492.5.peg.1279"/>
<dbReference type="Proteomes" id="UP000033558">
    <property type="component" value="Unassembled WGS sequence"/>
</dbReference>
<dbReference type="InterPro" id="IPR016667">
    <property type="entry name" value="Caps_polysacc_synth_CpsB/CapC"/>
</dbReference>
<dbReference type="SUPFAM" id="SSF89550">
    <property type="entry name" value="PHP domain-like"/>
    <property type="match status" value="1"/>
</dbReference>
<evidence type="ECO:0000256" key="2">
    <source>
        <dbReference type="ARBA" id="ARBA00022801"/>
    </source>
</evidence>
<evidence type="ECO:0000256" key="5">
    <source>
        <dbReference type="PIRNR" id="PIRNR016557"/>
    </source>
</evidence>
<evidence type="ECO:0000256" key="1">
    <source>
        <dbReference type="ARBA" id="ARBA00005750"/>
    </source>
</evidence>
<evidence type="ECO:0000256" key="3">
    <source>
        <dbReference type="ARBA" id="ARBA00022912"/>
    </source>
</evidence>
<comment type="caution">
    <text evidence="6">The sequence shown here is derived from an EMBL/GenBank/DDBJ whole genome shotgun (WGS) entry which is preliminary data.</text>
</comment>
<keyword evidence="2 5" id="KW-0378">Hydrolase</keyword>
<gene>
    <name evidence="6" type="ORF">JG30_11350</name>
</gene>
<dbReference type="InterPro" id="IPR016195">
    <property type="entry name" value="Pol/histidinol_Pase-like"/>
</dbReference>
<dbReference type="PIRSF" id="PIRSF016557">
    <property type="entry name" value="Caps_synth_CpsB"/>
    <property type="match status" value="1"/>
</dbReference>
<dbReference type="HOGENOM" id="CLU_085966_1_0_9"/>
<evidence type="ECO:0000313" key="7">
    <source>
        <dbReference type="Proteomes" id="UP000033558"/>
    </source>
</evidence>
<dbReference type="GO" id="GO:0030145">
    <property type="term" value="F:manganese ion binding"/>
    <property type="evidence" value="ECO:0007669"/>
    <property type="project" value="UniProtKB-UniRule"/>
</dbReference>
<dbReference type="EC" id="3.1.3.48" evidence="5"/>
<comment type="similarity">
    <text evidence="1 5">Belongs to the metallo-dependent hydrolases superfamily. CpsB/CapC family.</text>
</comment>
<dbReference type="Gene3D" id="3.20.20.140">
    <property type="entry name" value="Metal-dependent hydrolases"/>
    <property type="match status" value="1"/>
</dbReference>
<proteinExistence type="inferred from homology"/>
<dbReference type="PANTHER" id="PTHR39181:SF1">
    <property type="entry name" value="TYROSINE-PROTEIN PHOSPHATASE YWQE"/>
    <property type="match status" value="1"/>
</dbReference>
<dbReference type="AlphaFoldDB" id="A0A0F4LQ64"/>
<keyword evidence="3 5" id="KW-0904">Protein phosphatase</keyword>
<dbReference type="RefSeq" id="WP_046316944.1">
    <property type="nucleotide sequence ID" value="NZ_JBHSZT010000010.1"/>
</dbReference>
<keyword evidence="7" id="KW-1185">Reference proteome</keyword>
<protein>
    <recommendedName>
        <fullName evidence="5">Tyrosine-protein phosphatase</fullName>
        <ecNumber evidence="5">3.1.3.48</ecNumber>
    </recommendedName>
</protein>
<dbReference type="PANTHER" id="PTHR39181">
    <property type="entry name" value="TYROSINE-PROTEIN PHOSPHATASE YWQE"/>
    <property type="match status" value="1"/>
</dbReference>
<organism evidence="6 7">
    <name type="scientific">Bombilactobacillus mellifer</name>
    <dbReference type="NCBI Taxonomy" id="1218492"/>
    <lineage>
        <taxon>Bacteria</taxon>
        <taxon>Bacillati</taxon>
        <taxon>Bacillota</taxon>
        <taxon>Bacilli</taxon>
        <taxon>Lactobacillales</taxon>
        <taxon>Lactobacillaceae</taxon>
        <taxon>Bombilactobacillus</taxon>
    </lineage>
</organism>
<evidence type="ECO:0000313" key="6">
    <source>
        <dbReference type="EMBL" id="KJY60947.1"/>
    </source>
</evidence>
<evidence type="ECO:0000256" key="4">
    <source>
        <dbReference type="ARBA" id="ARBA00051722"/>
    </source>
</evidence>
<dbReference type="STRING" id="1218492.JG30_11350"/>
<name>A0A0F4LQ64_9LACO</name>
<dbReference type="OrthoDB" id="9788539at2"/>